<protein>
    <submittedName>
        <fullName evidence="1">Uncharacterized protein</fullName>
    </submittedName>
</protein>
<evidence type="ECO:0000313" key="1">
    <source>
        <dbReference type="EMBL" id="RPB25167.1"/>
    </source>
</evidence>
<gene>
    <name evidence="1" type="ORF">L211DRAFT_848507</name>
</gene>
<proteinExistence type="predicted"/>
<organism evidence="1 2">
    <name type="scientific">Terfezia boudieri ATCC MYA-4762</name>
    <dbReference type="NCBI Taxonomy" id="1051890"/>
    <lineage>
        <taxon>Eukaryota</taxon>
        <taxon>Fungi</taxon>
        <taxon>Dikarya</taxon>
        <taxon>Ascomycota</taxon>
        <taxon>Pezizomycotina</taxon>
        <taxon>Pezizomycetes</taxon>
        <taxon>Pezizales</taxon>
        <taxon>Pezizaceae</taxon>
        <taxon>Terfezia</taxon>
    </lineage>
</organism>
<accession>A0A3N4LQH2</accession>
<reference evidence="1 2" key="1">
    <citation type="journal article" date="2018" name="Nat. Ecol. Evol.">
        <title>Pezizomycetes genomes reveal the molecular basis of ectomycorrhizal truffle lifestyle.</title>
        <authorList>
            <person name="Murat C."/>
            <person name="Payen T."/>
            <person name="Noel B."/>
            <person name="Kuo A."/>
            <person name="Morin E."/>
            <person name="Chen J."/>
            <person name="Kohler A."/>
            <person name="Krizsan K."/>
            <person name="Balestrini R."/>
            <person name="Da Silva C."/>
            <person name="Montanini B."/>
            <person name="Hainaut M."/>
            <person name="Levati E."/>
            <person name="Barry K.W."/>
            <person name="Belfiori B."/>
            <person name="Cichocki N."/>
            <person name="Clum A."/>
            <person name="Dockter R.B."/>
            <person name="Fauchery L."/>
            <person name="Guy J."/>
            <person name="Iotti M."/>
            <person name="Le Tacon F."/>
            <person name="Lindquist E.A."/>
            <person name="Lipzen A."/>
            <person name="Malagnac F."/>
            <person name="Mello A."/>
            <person name="Molinier V."/>
            <person name="Miyauchi S."/>
            <person name="Poulain J."/>
            <person name="Riccioni C."/>
            <person name="Rubini A."/>
            <person name="Sitrit Y."/>
            <person name="Splivallo R."/>
            <person name="Traeger S."/>
            <person name="Wang M."/>
            <person name="Zifcakova L."/>
            <person name="Wipf D."/>
            <person name="Zambonelli A."/>
            <person name="Paolocci F."/>
            <person name="Nowrousian M."/>
            <person name="Ottonello S."/>
            <person name="Baldrian P."/>
            <person name="Spatafora J.W."/>
            <person name="Henrissat B."/>
            <person name="Nagy L.G."/>
            <person name="Aury J.M."/>
            <person name="Wincker P."/>
            <person name="Grigoriev I.V."/>
            <person name="Bonfante P."/>
            <person name="Martin F.M."/>
        </authorList>
    </citation>
    <scope>NUCLEOTIDE SEQUENCE [LARGE SCALE GENOMIC DNA]</scope>
    <source>
        <strain evidence="1 2">ATCC MYA-4762</strain>
    </source>
</reference>
<name>A0A3N4LQH2_9PEZI</name>
<evidence type="ECO:0000313" key="2">
    <source>
        <dbReference type="Proteomes" id="UP000267821"/>
    </source>
</evidence>
<dbReference type="AlphaFoldDB" id="A0A3N4LQH2"/>
<dbReference type="EMBL" id="ML121539">
    <property type="protein sequence ID" value="RPB25167.1"/>
    <property type="molecule type" value="Genomic_DNA"/>
</dbReference>
<sequence length="306" mass="36087">MELMIDVPTIGNVYQTAHHVIRYFNGLGQELRTEGGFDCPTHWLNRTWTLQEYIPDTVEGGWAKDNARNHLNFEVVKHGKRQRIRELLAEIPLARSNDAVSIIALLKEVGRRHATNPAGKVATINYMFELRSLPVYSPNETDEQAWQRTFLNLSRSNDYPHWHPNWKGLTSLQPTFARYPTVPSVPKWEPYEILLDQMKKEKQSATKRKIQHACEEWIEYEDQYEAYSDSEEPASEHSDRYAAERQDLPLETYKEICDAVLFPEFSRGEYGYQWATFGYAIQTYAIQIYNMIYRERKKWTIFIFVY</sequence>
<dbReference type="Proteomes" id="UP000267821">
    <property type="component" value="Unassembled WGS sequence"/>
</dbReference>
<keyword evidence="2" id="KW-1185">Reference proteome</keyword>
<dbReference type="InParanoid" id="A0A3N4LQH2"/>